<dbReference type="EMBL" id="KL197713">
    <property type="protein sequence ID" value="KDQ61105.1"/>
    <property type="molecule type" value="Genomic_DNA"/>
</dbReference>
<dbReference type="HOGENOM" id="CLU_009834_22_0_1"/>
<dbReference type="GO" id="GO:0003860">
    <property type="term" value="F:3-hydroxyisobutyryl-CoA hydrolase activity"/>
    <property type="evidence" value="ECO:0007669"/>
    <property type="project" value="UniProtKB-EC"/>
</dbReference>
<proteinExistence type="predicted"/>
<evidence type="ECO:0000256" key="1">
    <source>
        <dbReference type="ARBA" id="ARBA00001709"/>
    </source>
</evidence>
<dbReference type="NCBIfam" id="NF004127">
    <property type="entry name" value="PRK05617.1"/>
    <property type="match status" value="1"/>
</dbReference>
<organism evidence="5 6">
    <name type="scientific">Jaapia argillacea MUCL 33604</name>
    <dbReference type="NCBI Taxonomy" id="933084"/>
    <lineage>
        <taxon>Eukaryota</taxon>
        <taxon>Fungi</taxon>
        <taxon>Dikarya</taxon>
        <taxon>Basidiomycota</taxon>
        <taxon>Agaricomycotina</taxon>
        <taxon>Agaricomycetes</taxon>
        <taxon>Agaricomycetidae</taxon>
        <taxon>Jaapiales</taxon>
        <taxon>Jaapiaceae</taxon>
        <taxon>Jaapia</taxon>
    </lineage>
</organism>
<dbReference type="SUPFAM" id="SSF52096">
    <property type="entry name" value="ClpP/crotonase"/>
    <property type="match status" value="1"/>
</dbReference>
<dbReference type="GO" id="GO:0006574">
    <property type="term" value="P:L-valine catabolic process"/>
    <property type="evidence" value="ECO:0007669"/>
    <property type="project" value="TreeGrafter"/>
</dbReference>
<sequence>MTRLAPGPTFSAIQRTRVIAQHMNMSSKADGVEATEPPVRFESNGYTRTYILNRPKKLNSLNEEMLNLIRPKVEEWDKSDLCKVIIGRGEGRAFCAGGDVANVVENASQPETLPKAIDFFKTEFETDYVLAALQKPYVVIMDGITMGGGVGLTMNAPFRVATEKTMFAMPETKIGYCPDVGASYFLSRLDGELGAYLGMTAEVITGRTVFELGLATHYVPSARIPALLNAISALERGEWLSIDTTIEEHFAERDVSTERSNPLSGAVRVALDKSFGWGNVESILEELRSFAEKGLSLSSDPVAKEKEVQEVKTWAQNTLAALEMRSPTALTVALEAVRRGKKMSLADALSMEFGIATAFCSGASPDFQTGVRAVLIEKLDKNARPNWAPSTVPEVSQEDIISRFFDNKSAFMESKPELNLPSPSADSIPTALSNPNLFALPAEHEIEALVRGSHRTSGDFGLTVEEIVKKLDRDLRPAAWKERGEKGKNGVTEKVLDVIRRRCTVDEGGQWVKWK</sequence>
<keyword evidence="6" id="KW-1185">Reference proteome</keyword>
<name>A0A067Q4L1_9AGAM</name>
<dbReference type="InterPro" id="IPR029045">
    <property type="entry name" value="ClpP/crotonase-like_dom_sf"/>
</dbReference>
<protein>
    <recommendedName>
        <fullName evidence="2">3-hydroxyisobutyryl-CoA hydrolase</fullName>
        <ecNumber evidence="2">3.1.2.4</ecNumber>
    </recommendedName>
</protein>
<dbReference type="Gene3D" id="3.90.226.10">
    <property type="entry name" value="2-enoyl-CoA Hydratase, Chain A, domain 1"/>
    <property type="match status" value="1"/>
</dbReference>
<dbReference type="InterPro" id="IPR045004">
    <property type="entry name" value="ECH_dom"/>
</dbReference>
<dbReference type="Pfam" id="PF16113">
    <property type="entry name" value="ECH_2"/>
    <property type="match status" value="1"/>
</dbReference>
<comment type="catalytic activity">
    <reaction evidence="1">
        <text>3-hydroxy-2-methylpropanoyl-CoA + H2O = 3-hydroxy-2-methylpropanoate + CoA + H(+)</text>
        <dbReference type="Rhea" id="RHEA:20888"/>
        <dbReference type="ChEBI" id="CHEBI:11805"/>
        <dbReference type="ChEBI" id="CHEBI:15377"/>
        <dbReference type="ChEBI" id="CHEBI:15378"/>
        <dbReference type="ChEBI" id="CHEBI:57287"/>
        <dbReference type="ChEBI" id="CHEBI:57340"/>
        <dbReference type="EC" id="3.1.2.4"/>
    </reaction>
</comment>
<gene>
    <name evidence="5" type="ORF">JAAARDRAFT_32107</name>
</gene>
<dbReference type="InterPro" id="IPR032259">
    <property type="entry name" value="HIBYL-CoA-H"/>
</dbReference>
<dbReference type="STRING" id="933084.A0A067Q4L1"/>
<evidence type="ECO:0000259" key="4">
    <source>
        <dbReference type="Pfam" id="PF16113"/>
    </source>
</evidence>
<evidence type="ECO:0000256" key="2">
    <source>
        <dbReference type="ARBA" id="ARBA00011915"/>
    </source>
</evidence>
<dbReference type="OrthoDB" id="1737613at2759"/>
<evidence type="ECO:0000256" key="3">
    <source>
        <dbReference type="ARBA" id="ARBA00022801"/>
    </source>
</evidence>
<evidence type="ECO:0000313" key="6">
    <source>
        <dbReference type="Proteomes" id="UP000027265"/>
    </source>
</evidence>
<reference evidence="6" key="1">
    <citation type="journal article" date="2014" name="Proc. Natl. Acad. Sci. U.S.A.">
        <title>Extensive sampling of basidiomycete genomes demonstrates inadequacy of the white-rot/brown-rot paradigm for wood decay fungi.</title>
        <authorList>
            <person name="Riley R."/>
            <person name="Salamov A.A."/>
            <person name="Brown D.W."/>
            <person name="Nagy L.G."/>
            <person name="Floudas D."/>
            <person name="Held B.W."/>
            <person name="Levasseur A."/>
            <person name="Lombard V."/>
            <person name="Morin E."/>
            <person name="Otillar R."/>
            <person name="Lindquist E.A."/>
            <person name="Sun H."/>
            <person name="LaButti K.M."/>
            <person name="Schmutz J."/>
            <person name="Jabbour D."/>
            <person name="Luo H."/>
            <person name="Baker S.E."/>
            <person name="Pisabarro A.G."/>
            <person name="Walton J.D."/>
            <person name="Blanchette R.A."/>
            <person name="Henrissat B."/>
            <person name="Martin F."/>
            <person name="Cullen D."/>
            <person name="Hibbett D.S."/>
            <person name="Grigoriev I.V."/>
        </authorList>
    </citation>
    <scope>NUCLEOTIDE SEQUENCE [LARGE SCALE GENOMIC DNA]</scope>
    <source>
        <strain evidence="6">MUCL 33604</strain>
    </source>
</reference>
<dbReference type="AlphaFoldDB" id="A0A067Q4L1"/>
<feature type="domain" description="Enoyl-CoA hydratase/isomerase" evidence="4">
    <location>
        <begin position="48"/>
        <end position="402"/>
    </location>
</feature>
<dbReference type="CDD" id="cd06558">
    <property type="entry name" value="crotonase-like"/>
    <property type="match status" value="1"/>
</dbReference>
<dbReference type="PANTHER" id="PTHR43176:SF3">
    <property type="entry name" value="3-HYDROXYISOBUTYRYL-COA HYDROLASE, MITOCHONDRIAL"/>
    <property type="match status" value="1"/>
</dbReference>
<dbReference type="Proteomes" id="UP000027265">
    <property type="component" value="Unassembled WGS sequence"/>
</dbReference>
<dbReference type="InParanoid" id="A0A067Q4L1"/>
<evidence type="ECO:0000313" key="5">
    <source>
        <dbReference type="EMBL" id="KDQ61105.1"/>
    </source>
</evidence>
<keyword evidence="3" id="KW-0378">Hydrolase</keyword>
<dbReference type="GO" id="GO:0005739">
    <property type="term" value="C:mitochondrion"/>
    <property type="evidence" value="ECO:0007669"/>
    <property type="project" value="TreeGrafter"/>
</dbReference>
<dbReference type="PANTHER" id="PTHR43176">
    <property type="entry name" value="3-HYDROXYISOBUTYRYL-COA HYDROLASE-RELATED"/>
    <property type="match status" value="1"/>
</dbReference>
<dbReference type="EC" id="3.1.2.4" evidence="2"/>
<dbReference type="FunCoup" id="A0A067Q4L1">
    <property type="interactions" value="369"/>
</dbReference>
<accession>A0A067Q4L1</accession>